<dbReference type="STRING" id="596324.TREVI0001_0225"/>
<accession>C8PTY2</accession>
<evidence type="ECO:0000313" key="3">
    <source>
        <dbReference type="Proteomes" id="UP000004509"/>
    </source>
</evidence>
<dbReference type="AlphaFoldDB" id="C8PTY2"/>
<dbReference type="EMBL" id="ACYH01000073">
    <property type="protein sequence ID" value="EEV19121.1"/>
    <property type="molecule type" value="Genomic_DNA"/>
</dbReference>
<keyword evidence="1" id="KW-0472">Membrane</keyword>
<gene>
    <name evidence="2" type="ORF">TREVI0001_0225</name>
</gene>
<evidence type="ECO:0000313" key="2">
    <source>
        <dbReference type="EMBL" id="EEV19121.1"/>
    </source>
</evidence>
<reference evidence="2 3" key="1">
    <citation type="submission" date="2009-07" db="EMBL/GenBank/DDBJ databases">
        <authorList>
            <person name="Madupu R."/>
            <person name="Sebastian Y."/>
            <person name="Durkin A.S."/>
            <person name="Torralba M."/>
            <person name="Methe B."/>
            <person name="Sutton G.G."/>
            <person name="Strausberg R.L."/>
            <person name="Nelson K.E."/>
        </authorList>
    </citation>
    <scope>NUCLEOTIDE SEQUENCE [LARGE SCALE GENOMIC DNA]</scope>
    <source>
        <strain evidence="2 3">ATCC 35580</strain>
    </source>
</reference>
<name>C8PTY2_9SPIR</name>
<dbReference type="Proteomes" id="UP000004509">
    <property type="component" value="Unassembled WGS sequence"/>
</dbReference>
<comment type="caution">
    <text evidence="2">The sequence shown here is derived from an EMBL/GenBank/DDBJ whole genome shotgun (WGS) entry which is preliminary data.</text>
</comment>
<sequence length="47" mass="5868">MLEGLINEYISKADDWNRIFSKMKFRTFFFVRLTYFYFLLSITFKIL</sequence>
<keyword evidence="1" id="KW-0812">Transmembrane</keyword>
<proteinExistence type="predicted"/>
<evidence type="ECO:0000256" key="1">
    <source>
        <dbReference type="SAM" id="Phobius"/>
    </source>
</evidence>
<protein>
    <submittedName>
        <fullName evidence="2">Uncharacterized protein</fullName>
    </submittedName>
</protein>
<organism evidence="2 3">
    <name type="scientific">Treponema vincentii ATCC 35580</name>
    <dbReference type="NCBI Taxonomy" id="596324"/>
    <lineage>
        <taxon>Bacteria</taxon>
        <taxon>Pseudomonadati</taxon>
        <taxon>Spirochaetota</taxon>
        <taxon>Spirochaetia</taxon>
        <taxon>Spirochaetales</taxon>
        <taxon>Treponemataceae</taxon>
        <taxon>Treponema</taxon>
    </lineage>
</organism>
<feature type="transmembrane region" description="Helical" evidence="1">
    <location>
        <begin position="27"/>
        <end position="46"/>
    </location>
</feature>
<keyword evidence="1" id="KW-1133">Transmembrane helix</keyword>